<gene>
    <name evidence="2" type="ORF">ABII15_36380</name>
</gene>
<dbReference type="AlphaFoldDB" id="A0AAU8J2D4"/>
<feature type="region of interest" description="Disordered" evidence="1">
    <location>
        <begin position="340"/>
        <end position="386"/>
    </location>
</feature>
<dbReference type="RefSeq" id="WP_353946550.1">
    <property type="nucleotide sequence ID" value="NZ_CP159534.1"/>
</dbReference>
<proteinExistence type="predicted"/>
<name>A0AAU8J2D4_9ACTN</name>
<dbReference type="EMBL" id="CP159534">
    <property type="protein sequence ID" value="XCJ75116.1"/>
    <property type="molecule type" value="Genomic_DNA"/>
</dbReference>
<sequence>MTSKKNSSFTPAPDTVWLSRGRHLGHEPEQDLRRNLIALKAAGVLDDFLDLDPVEAARSSVLHPRDEDADPGPLARRQFEARWRVADDVTVRAQLTTFDVEARRREGDGIVWVLAAEAERPWELGWASPATMFWPDTDRVGWDHDTVSGLRLRATNHLPKDPDELRHQVRDWARRSWYTHVVVHEAMTPDASGQRPITPFLPPSLRHRVIEHRASPEQSQIADAALKRELGVRMPRGGAVVLPTQPPLPGYDAERAAVSNVFLNGTEPSELIARITEFATLPRPLPEDAEQALARLRKGWHLLTPDEELAHAQDMVGRYAEALEAMTKSRDAYKEAAEAAQSALNEARKGDGVPSGLPLTPPGTKPDGSPLSALTKAFGRFRDPNK</sequence>
<reference evidence="2" key="1">
    <citation type="submission" date="2024-06" db="EMBL/GenBank/DDBJ databases">
        <title>Streptomyces sp. strain HUAS MG91 genome sequences.</title>
        <authorList>
            <person name="Mo P."/>
        </authorList>
    </citation>
    <scope>NUCLEOTIDE SEQUENCE</scope>
    <source>
        <strain evidence="2">HUAS MG91</strain>
    </source>
</reference>
<protein>
    <recommendedName>
        <fullName evidence="3">PE-PGRS family protein</fullName>
    </recommendedName>
</protein>
<evidence type="ECO:0000313" key="2">
    <source>
        <dbReference type="EMBL" id="XCJ75116.1"/>
    </source>
</evidence>
<feature type="compositionally biased region" description="Polar residues" evidence="1">
    <location>
        <begin position="1"/>
        <end position="10"/>
    </location>
</feature>
<dbReference type="KEGG" id="stac:ABII15_36380"/>
<organism evidence="2">
    <name type="scientific">Streptomyces tabacisoli</name>
    <dbReference type="NCBI Taxonomy" id="3156398"/>
    <lineage>
        <taxon>Bacteria</taxon>
        <taxon>Bacillati</taxon>
        <taxon>Actinomycetota</taxon>
        <taxon>Actinomycetes</taxon>
        <taxon>Kitasatosporales</taxon>
        <taxon>Streptomycetaceae</taxon>
        <taxon>Streptomyces</taxon>
    </lineage>
</organism>
<evidence type="ECO:0000256" key="1">
    <source>
        <dbReference type="SAM" id="MobiDB-lite"/>
    </source>
</evidence>
<feature type="region of interest" description="Disordered" evidence="1">
    <location>
        <begin position="1"/>
        <end position="22"/>
    </location>
</feature>
<accession>A0AAU8J2D4</accession>
<evidence type="ECO:0008006" key="3">
    <source>
        <dbReference type="Google" id="ProtNLM"/>
    </source>
</evidence>